<sequence length="276" mass="29925">MASYMPSLRPAETDAVDLILSNDDQLAADSGRDTGSSEECTISVTHSVSENGSSGSLSGTESGDLQRCAAAGSDSSTFGEMERSEDAEELGEGVPPSLPESHSDSTSGTAGTWSFPPRRVSMLLVRRIPGLSCVSSHRRSSSRSRWCRANSSSHRFRGTARSRNRWRTIQSVSTTPMHVTSTHAPFASGAARRWMPSWAKPSAVKRRCARERSGEARMRAWTRCAPMVSMAHCTANAHALMPAPFPRNVGRSPTPMWTSLGRGDWVTYTIPIVSHL</sequence>
<comment type="caution">
    <text evidence="2">The sequence shown here is derived from an EMBL/GenBank/DDBJ whole genome shotgun (WGS) entry which is preliminary data.</text>
</comment>
<dbReference type="AlphaFoldDB" id="A0A2G8SIN2"/>
<protein>
    <submittedName>
        <fullName evidence="2">Uncharacterized protein</fullName>
    </submittedName>
</protein>
<evidence type="ECO:0000313" key="2">
    <source>
        <dbReference type="EMBL" id="PIL33577.1"/>
    </source>
</evidence>
<accession>A0A2G8SIN2</accession>
<organism evidence="2 3">
    <name type="scientific">Ganoderma sinense ZZ0214-1</name>
    <dbReference type="NCBI Taxonomy" id="1077348"/>
    <lineage>
        <taxon>Eukaryota</taxon>
        <taxon>Fungi</taxon>
        <taxon>Dikarya</taxon>
        <taxon>Basidiomycota</taxon>
        <taxon>Agaricomycotina</taxon>
        <taxon>Agaricomycetes</taxon>
        <taxon>Polyporales</taxon>
        <taxon>Polyporaceae</taxon>
        <taxon>Ganoderma</taxon>
    </lineage>
</organism>
<evidence type="ECO:0000256" key="1">
    <source>
        <dbReference type="SAM" id="MobiDB-lite"/>
    </source>
</evidence>
<dbReference type="Proteomes" id="UP000230002">
    <property type="component" value="Unassembled WGS sequence"/>
</dbReference>
<reference evidence="2 3" key="1">
    <citation type="journal article" date="2015" name="Sci. Rep.">
        <title>Chromosome-level genome map provides insights into diverse defense mechanisms in the medicinal fungus Ganoderma sinense.</title>
        <authorList>
            <person name="Zhu Y."/>
            <person name="Xu J."/>
            <person name="Sun C."/>
            <person name="Zhou S."/>
            <person name="Xu H."/>
            <person name="Nelson D.R."/>
            <person name="Qian J."/>
            <person name="Song J."/>
            <person name="Luo H."/>
            <person name="Xiang L."/>
            <person name="Li Y."/>
            <person name="Xu Z."/>
            <person name="Ji A."/>
            <person name="Wang L."/>
            <person name="Lu S."/>
            <person name="Hayward A."/>
            <person name="Sun W."/>
            <person name="Li X."/>
            <person name="Schwartz D.C."/>
            <person name="Wang Y."/>
            <person name="Chen S."/>
        </authorList>
    </citation>
    <scope>NUCLEOTIDE SEQUENCE [LARGE SCALE GENOMIC DNA]</scope>
    <source>
        <strain evidence="2 3">ZZ0214-1</strain>
    </source>
</reference>
<evidence type="ECO:0000313" key="3">
    <source>
        <dbReference type="Proteomes" id="UP000230002"/>
    </source>
</evidence>
<name>A0A2G8SIN2_9APHY</name>
<feature type="compositionally biased region" description="Low complexity" evidence="1">
    <location>
        <begin position="47"/>
        <end position="63"/>
    </location>
</feature>
<dbReference type="EMBL" id="AYKW01000007">
    <property type="protein sequence ID" value="PIL33577.1"/>
    <property type="molecule type" value="Genomic_DNA"/>
</dbReference>
<proteinExistence type="predicted"/>
<feature type="region of interest" description="Disordered" evidence="1">
    <location>
        <begin position="45"/>
        <end position="114"/>
    </location>
</feature>
<gene>
    <name evidence="2" type="ORF">GSI_04200</name>
</gene>
<keyword evidence="3" id="KW-1185">Reference proteome</keyword>